<feature type="transmembrane region" description="Helical" evidence="1">
    <location>
        <begin position="6"/>
        <end position="26"/>
    </location>
</feature>
<keyword evidence="3" id="KW-1185">Reference proteome</keyword>
<evidence type="ECO:0000256" key="1">
    <source>
        <dbReference type="SAM" id="Phobius"/>
    </source>
</evidence>
<feature type="transmembrane region" description="Helical" evidence="1">
    <location>
        <begin position="46"/>
        <end position="65"/>
    </location>
</feature>
<evidence type="ECO:0000313" key="3">
    <source>
        <dbReference type="Proteomes" id="UP001500928"/>
    </source>
</evidence>
<dbReference type="Proteomes" id="UP001500928">
    <property type="component" value="Unassembled WGS sequence"/>
</dbReference>
<protein>
    <recommendedName>
        <fullName evidence="4">Integral membrane protein</fullName>
    </recommendedName>
</protein>
<evidence type="ECO:0008006" key="4">
    <source>
        <dbReference type="Google" id="ProtNLM"/>
    </source>
</evidence>
<dbReference type="EMBL" id="BAABHO010000019">
    <property type="protein sequence ID" value="GAA4790576.1"/>
    <property type="molecule type" value="Genomic_DNA"/>
</dbReference>
<feature type="transmembrane region" description="Helical" evidence="1">
    <location>
        <begin position="71"/>
        <end position="91"/>
    </location>
</feature>
<evidence type="ECO:0000313" key="2">
    <source>
        <dbReference type="EMBL" id="GAA4790576.1"/>
    </source>
</evidence>
<accession>A0ABP9B4P9</accession>
<keyword evidence="1" id="KW-1133">Transmembrane helix</keyword>
<organism evidence="2 3">
    <name type="scientific">Actinomycetospora chlora</name>
    <dbReference type="NCBI Taxonomy" id="663608"/>
    <lineage>
        <taxon>Bacteria</taxon>
        <taxon>Bacillati</taxon>
        <taxon>Actinomycetota</taxon>
        <taxon>Actinomycetes</taxon>
        <taxon>Pseudonocardiales</taxon>
        <taxon>Pseudonocardiaceae</taxon>
        <taxon>Actinomycetospora</taxon>
    </lineage>
</organism>
<sequence length="156" mass="15791">MVTATVALVAWALTAIGGFVMLGRWVARGGLRQQHGGTSRLPAGAVFSHLALAAVGLVLWVVYVLADVEALGWIALALLVPVAALGLAMLARWRQVRRAPRTVATGAGGTSPGAAAHEGEAPAERYLPVAVVVGHGLLAVVTVVLVLLALLGVGAA</sequence>
<keyword evidence="1" id="KW-0472">Membrane</keyword>
<keyword evidence="1" id="KW-0812">Transmembrane</keyword>
<reference evidence="3" key="1">
    <citation type="journal article" date="2019" name="Int. J. Syst. Evol. Microbiol.">
        <title>The Global Catalogue of Microorganisms (GCM) 10K type strain sequencing project: providing services to taxonomists for standard genome sequencing and annotation.</title>
        <authorList>
            <consortium name="The Broad Institute Genomics Platform"/>
            <consortium name="The Broad Institute Genome Sequencing Center for Infectious Disease"/>
            <person name="Wu L."/>
            <person name="Ma J."/>
        </authorList>
    </citation>
    <scope>NUCLEOTIDE SEQUENCE [LARGE SCALE GENOMIC DNA]</scope>
    <source>
        <strain evidence="3">JCM 17979</strain>
    </source>
</reference>
<name>A0ABP9B4P9_9PSEU</name>
<proteinExistence type="predicted"/>
<gene>
    <name evidence="2" type="ORF">GCM10023200_26950</name>
</gene>
<comment type="caution">
    <text evidence="2">The sequence shown here is derived from an EMBL/GenBank/DDBJ whole genome shotgun (WGS) entry which is preliminary data.</text>
</comment>
<feature type="transmembrane region" description="Helical" evidence="1">
    <location>
        <begin position="126"/>
        <end position="153"/>
    </location>
</feature>